<proteinExistence type="predicted"/>
<organism evidence="2 3">
    <name type="scientific">Paxillus rubicundulus Ve08.2h10</name>
    <dbReference type="NCBI Taxonomy" id="930991"/>
    <lineage>
        <taxon>Eukaryota</taxon>
        <taxon>Fungi</taxon>
        <taxon>Dikarya</taxon>
        <taxon>Basidiomycota</taxon>
        <taxon>Agaricomycotina</taxon>
        <taxon>Agaricomycetes</taxon>
        <taxon>Agaricomycetidae</taxon>
        <taxon>Boletales</taxon>
        <taxon>Paxilineae</taxon>
        <taxon>Paxillaceae</taxon>
        <taxon>Paxillus</taxon>
    </lineage>
</organism>
<gene>
    <name evidence="2" type="ORF">PAXRUDRAFT_132026</name>
</gene>
<dbReference type="InParanoid" id="A0A0D0E4V0"/>
<keyword evidence="1" id="KW-0472">Membrane</keyword>
<dbReference type="OrthoDB" id="3352450at2759"/>
<dbReference type="Proteomes" id="UP000054538">
    <property type="component" value="Unassembled WGS sequence"/>
</dbReference>
<evidence type="ECO:0000313" key="3">
    <source>
        <dbReference type="Proteomes" id="UP000054538"/>
    </source>
</evidence>
<sequence length="69" mass="7274">QEAQRAGTFAGLTSGLSGALLGSQLMGFNRNRAIFCGVLTGVLSGYFFTQAFIASNVSRVKTQQHGCCQ</sequence>
<feature type="non-terminal residue" evidence="2">
    <location>
        <position position="1"/>
    </location>
</feature>
<feature type="transmembrane region" description="Helical" evidence="1">
    <location>
        <begin position="33"/>
        <end position="53"/>
    </location>
</feature>
<evidence type="ECO:0000313" key="2">
    <source>
        <dbReference type="EMBL" id="KIK99446.1"/>
    </source>
</evidence>
<protein>
    <submittedName>
        <fullName evidence="2">Uncharacterized protein</fullName>
    </submittedName>
</protein>
<keyword evidence="1" id="KW-0812">Transmembrane</keyword>
<evidence type="ECO:0000256" key="1">
    <source>
        <dbReference type="SAM" id="Phobius"/>
    </source>
</evidence>
<dbReference type="EMBL" id="KN824859">
    <property type="protein sequence ID" value="KIK99446.1"/>
    <property type="molecule type" value="Genomic_DNA"/>
</dbReference>
<accession>A0A0D0E4V0</accession>
<keyword evidence="3" id="KW-1185">Reference proteome</keyword>
<dbReference type="AlphaFoldDB" id="A0A0D0E4V0"/>
<reference evidence="3" key="2">
    <citation type="submission" date="2015-01" db="EMBL/GenBank/DDBJ databases">
        <title>Evolutionary Origins and Diversification of the Mycorrhizal Mutualists.</title>
        <authorList>
            <consortium name="DOE Joint Genome Institute"/>
            <consortium name="Mycorrhizal Genomics Consortium"/>
            <person name="Kohler A."/>
            <person name="Kuo A."/>
            <person name="Nagy L.G."/>
            <person name="Floudas D."/>
            <person name="Copeland A."/>
            <person name="Barry K.W."/>
            <person name="Cichocki N."/>
            <person name="Veneault-Fourrey C."/>
            <person name="LaButti K."/>
            <person name="Lindquist E.A."/>
            <person name="Lipzen A."/>
            <person name="Lundell T."/>
            <person name="Morin E."/>
            <person name="Murat C."/>
            <person name="Riley R."/>
            <person name="Ohm R."/>
            <person name="Sun H."/>
            <person name="Tunlid A."/>
            <person name="Henrissat B."/>
            <person name="Grigoriev I.V."/>
            <person name="Hibbett D.S."/>
            <person name="Martin F."/>
        </authorList>
    </citation>
    <scope>NUCLEOTIDE SEQUENCE [LARGE SCALE GENOMIC DNA]</scope>
    <source>
        <strain evidence="3">Ve08.2h10</strain>
    </source>
</reference>
<name>A0A0D0E4V0_9AGAM</name>
<keyword evidence="1" id="KW-1133">Transmembrane helix</keyword>
<reference evidence="2 3" key="1">
    <citation type="submission" date="2014-04" db="EMBL/GenBank/DDBJ databases">
        <authorList>
            <consortium name="DOE Joint Genome Institute"/>
            <person name="Kuo A."/>
            <person name="Kohler A."/>
            <person name="Jargeat P."/>
            <person name="Nagy L.G."/>
            <person name="Floudas D."/>
            <person name="Copeland A."/>
            <person name="Barry K.W."/>
            <person name="Cichocki N."/>
            <person name="Veneault-Fourrey C."/>
            <person name="LaButti K."/>
            <person name="Lindquist E.A."/>
            <person name="Lipzen A."/>
            <person name="Lundell T."/>
            <person name="Morin E."/>
            <person name="Murat C."/>
            <person name="Sun H."/>
            <person name="Tunlid A."/>
            <person name="Henrissat B."/>
            <person name="Grigoriev I.V."/>
            <person name="Hibbett D.S."/>
            <person name="Martin F."/>
            <person name="Nordberg H.P."/>
            <person name="Cantor M.N."/>
            <person name="Hua S.X."/>
        </authorList>
    </citation>
    <scope>NUCLEOTIDE SEQUENCE [LARGE SCALE GENOMIC DNA]</scope>
    <source>
        <strain evidence="2 3">Ve08.2h10</strain>
    </source>
</reference>
<dbReference type="HOGENOM" id="CLU_172682_1_0_1"/>